<dbReference type="Proteomes" id="UP000238191">
    <property type="component" value="Unassembled WGS sequence"/>
</dbReference>
<name>A0A2S7D135_9XANT</name>
<dbReference type="EMBL" id="MDEI01000013">
    <property type="protein sequence ID" value="PPU67424.1"/>
    <property type="molecule type" value="Genomic_DNA"/>
</dbReference>
<accession>A0A2S7D135</accession>
<comment type="caution">
    <text evidence="1">The sequence shown here is derived from an EMBL/GenBank/DDBJ whole genome shotgun (WGS) entry which is preliminary data.</text>
</comment>
<dbReference type="AlphaFoldDB" id="A0A2S7D135"/>
<evidence type="ECO:0000313" key="1">
    <source>
        <dbReference type="EMBL" id="PPU67424.1"/>
    </source>
</evidence>
<keyword evidence="2" id="KW-1185">Reference proteome</keyword>
<reference evidence="2" key="1">
    <citation type="submission" date="2016-08" db="EMBL/GenBank/DDBJ databases">
        <authorList>
            <person name="Merda D."/>
            <person name="Briand M."/>
            <person name="Taghouti G."/>
            <person name="Carrere S."/>
            <person name="Gouzy J."/>
            <person name="Portier P."/>
            <person name="Jacques M.-A."/>
            <person name="Fischer-Le Saux M."/>
        </authorList>
    </citation>
    <scope>NUCLEOTIDE SEQUENCE [LARGE SCALE GENOMIC DNA]</scope>
    <source>
        <strain evidence="2">CFBP4643</strain>
    </source>
</reference>
<gene>
    <name evidence="1" type="ORF">XpiCFBP4643_15635</name>
</gene>
<organism evidence="1 2">
    <name type="scientific">Xanthomonas pisi</name>
    <dbReference type="NCBI Taxonomy" id="56457"/>
    <lineage>
        <taxon>Bacteria</taxon>
        <taxon>Pseudomonadati</taxon>
        <taxon>Pseudomonadota</taxon>
        <taxon>Gammaproteobacteria</taxon>
        <taxon>Lysobacterales</taxon>
        <taxon>Lysobacteraceae</taxon>
        <taxon>Xanthomonas</taxon>
    </lineage>
</organism>
<sequence>MRRHLPGKTHSVRPVHRNALASPAQHWTMQGERRRMRAVIDGPPMARIASGWMSRASDIRHQRLAARAVCVTAA</sequence>
<protein>
    <submittedName>
        <fullName evidence="1">Uncharacterized protein</fullName>
    </submittedName>
</protein>
<proteinExistence type="predicted"/>
<evidence type="ECO:0000313" key="2">
    <source>
        <dbReference type="Proteomes" id="UP000238191"/>
    </source>
</evidence>